<accession>A0A7X5UNB6</accession>
<keyword evidence="2" id="KW-1185">Reference proteome</keyword>
<evidence type="ECO:0000313" key="1">
    <source>
        <dbReference type="EMBL" id="NIJ11162.1"/>
    </source>
</evidence>
<comment type="caution">
    <text evidence="1">The sequence shown here is derived from an EMBL/GenBank/DDBJ whole genome shotgun (WGS) entry which is preliminary data.</text>
</comment>
<dbReference type="AlphaFoldDB" id="A0A7X5UNB6"/>
<dbReference type="Proteomes" id="UP000545493">
    <property type="component" value="Unassembled WGS sequence"/>
</dbReference>
<gene>
    <name evidence="1" type="ORF">FHU38_001506</name>
</gene>
<organism evidence="1 2">
    <name type="scientific">Saccharomonospora amisosensis</name>
    <dbReference type="NCBI Taxonomy" id="1128677"/>
    <lineage>
        <taxon>Bacteria</taxon>
        <taxon>Bacillati</taxon>
        <taxon>Actinomycetota</taxon>
        <taxon>Actinomycetes</taxon>
        <taxon>Pseudonocardiales</taxon>
        <taxon>Pseudonocardiaceae</taxon>
        <taxon>Saccharomonospora</taxon>
    </lineage>
</organism>
<reference evidence="1 2" key="1">
    <citation type="submission" date="2020-03" db="EMBL/GenBank/DDBJ databases">
        <title>Sequencing the genomes of 1000 actinobacteria strains.</title>
        <authorList>
            <person name="Klenk H.-P."/>
        </authorList>
    </citation>
    <scope>NUCLEOTIDE SEQUENCE [LARGE SCALE GENOMIC DNA]</scope>
    <source>
        <strain evidence="1 2">DSM 45685</strain>
    </source>
</reference>
<evidence type="ECO:0000313" key="2">
    <source>
        <dbReference type="Proteomes" id="UP000545493"/>
    </source>
</evidence>
<protein>
    <submittedName>
        <fullName evidence="1">Uncharacterized protein</fullName>
    </submittedName>
</protein>
<name>A0A7X5UNB6_9PSEU</name>
<sequence>MRDQNDLESVSFGEFLVAGDGCAECEEGEVVAGFAFISDGQAAVAGQPGDRSFDDPAVAAEFLGGFDAFAGDARDDLALAEPVA</sequence>
<proteinExistence type="predicted"/>
<dbReference type="EMBL" id="JAAOYM010000001">
    <property type="protein sequence ID" value="NIJ11162.1"/>
    <property type="molecule type" value="Genomic_DNA"/>
</dbReference>